<dbReference type="GO" id="GO:0005829">
    <property type="term" value="C:cytosol"/>
    <property type="evidence" value="ECO:0007669"/>
    <property type="project" value="TreeGrafter"/>
</dbReference>
<dbReference type="Gene3D" id="3.90.79.10">
    <property type="entry name" value="Nucleoside Triphosphate Pyrophosphohydrolase"/>
    <property type="match status" value="1"/>
</dbReference>
<dbReference type="AlphaFoldDB" id="A0A316IAS6"/>
<evidence type="ECO:0000313" key="10">
    <source>
        <dbReference type="Proteomes" id="UP000245812"/>
    </source>
</evidence>
<dbReference type="EMBL" id="QGHC01000006">
    <property type="protein sequence ID" value="PWK87515.1"/>
    <property type="molecule type" value="Genomic_DNA"/>
</dbReference>
<comment type="caution">
    <text evidence="9">The sequence shown here is derived from an EMBL/GenBank/DDBJ whole genome shotgun (WGS) entry which is preliminary data.</text>
</comment>
<dbReference type="GO" id="GO:0019693">
    <property type="term" value="P:ribose phosphate metabolic process"/>
    <property type="evidence" value="ECO:0007669"/>
    <property type="project" value="TreeGrafter"/>
</dbReference>
<dbReference type="InterPro" id="IPR000086">
    <property type="entry name" value="NUDIX_hydrolase_dom"/>
</dbReference>
<organism evidence="9 10">
    <name type="scientific">Fulvimonas soli</name>
    <dbReference type="NCBI Taxonomy" id="155197"/>
    <lineage>
        <taxon>Bacteria</taxon>
        <taxon>Pseudomonadati</taxon>
        <taxon>Pseudomonadota</taxon>
        <taxon>Gammaproteobacteria</taxon>
        <taxon>Lysobacterales</taxon>
        <taxon>Rhodanobacteraceae</taxon>
        <taxon>Fulvimonas</taxon>
    </lineage>
</organism>
<dbReference type="PANTHER" id="PTHR11839">
    <property type="entry name" value="UDP/ADP-SUGAR PYROPHOSPHATASE"/>
    <property type="match status" value="1"/>
</dbReference>
<dbReference type="CDD" id="cd03424">
    <property type="entry name" value="NUDIX_ADPRase_Nudt5_UGPPase_Nudt14"/>
    <property type="match status" value="1"/>
</dbReference>
<evidence type="ECO:0000256" key="6">
    <source>
        <dbReference type="ARBA" id="ARBA00032162"/>
    </source>
</evidence>
<evidence type="ECO:0000256" key="7">
    <source>
        <dbReference type="ARBA" id="ARBA00032272"/>
    </source>
</evidence>
<keyword evidence="5" id="KW-0378">Hydrolase</keyword>
<sequence length="192" mass="21044">MPMNPADPRIPADARAPEETLYRGKWLSLYRRGRWEYAARNNPGGAVIILAVTPEDKVLFVEQYRVSILKNTIEMPAGLVGDLAGQADESALLAARRELEEETGYRCGRLEFIHEGPSSSGMSTEMIAFVRAWDLEKVGPGGGDETEDIVVHEVPRAEAGAWLFARAAEGYSIDPKLFAGLWFIEHGRGGGA</sequence>
<dbReference type="SUPFAM" id="SSF55811">
    <property type="entry name" value="Nudix"/>
    <property type="match status" value="1"/>
</dbReference>
<evidence type="ECO:0000256" key="4">
    <source>
        <dbReference type="ARBA" id="ARBA00016377"/>
    </source>
</evidence>
<comment type="cofactor">
    <cofactor evidence="2">
        <name>Mg(2+)</name>
        <dbReference type="ChEBI" id="CHEBI:18420"/>
    </cofactor>
</comment>
<comment type="similarity">
    <text evidence="3">Belongs to the Nudix hydrolase family. NudK subfamily.</text>
</comment>
<feature type="domain" description="Nudix hydrolase" evidence="8">
    <location>
        <begin position="42"/>
        <end position="177"/>
    </location>
</feature>
<evidence type="ECO:0000256" key="3">
    <source>
        <dbReference type="ARBA" id="ARBA00007275"/>
    </source>
</evidence>
<comment type="catalytic activity">
    <reaction evidence="1">
        <text>GDP-alpha-D-mannose + H2O = alpha-D-mannose 1-phosphate + GMP + 2 H(+)</text>
        <dbReference type="Rhea" id="RHEA:27978"/>
        <dbReference type="ChEBI" id="CHEBI:15377"/>
        <dbReference type="ChEBI" id="CHEBI:15378"/>
        <dbReference type="ChEBI" id="CHEBI:57527"/>
        <dbReference type="ChEBI" id="CHEBI:58115"/>
        <dbReference type="ChEBI" id="CHEBI:58409"/>
    </reaction>
</comment>
<evidence type="ECO:0000256" key="5">
    <source>
        <dbReference type="ARBA" id="ARBA00022801"/>
    </source>
</evidence>
<name>A0A316IAS6_9GAMM</name>
<proteinExistence type="inferred from homology"/>
<reference evidence="9 10" key="1">
    <citation type="submission" date="2018-05" db="EMBL/GenBank/DDBJ databases">
        <title>Genomic Encyclopedia of Type Strains, Phase IV (KMG-IV): sequencing the most valuable type-strain genomes for metagenomic binning, comparative biology and taxonomic classification.</title>
        <authorList>
            <person name="Goeker M."/>
        </authorList>
    </citation>
    <scope>NUCLEOTIDE SEQUENCE [LARGE SCALE GENOMIC DNA]</scope>
    <source>
        <strain evidence="9 10">DSM 14263</strain>
    </source>
</reference>
<evidence type="ECO:0000259" key="8">
    <source>
        <dbReference type="PROSITE" id="PS51462"/>
    </source>
</evidence>
<dbReference type="PANTHER" id="PTHR11839:SF18">
    <property type="entry name" value="NUDIX HYDROLASE DOMAIN-CONTAINING PROTEIN"/>
    <property type="match status" value="1"/>
</dbReference>
<dbReference type="GO" id="GO:0006753">
    <property type="term" value="P:nucleoside phosphate metabolic process"/>
    <property type="evidence" value="ECO:0007669"/>
    <property type="project" value="TreeGrafter"/>
</dbReference>
<evidence type="ECO:0000313" key="9">
    <source>
        <dbReference type="EMBL" id="PWK87515.1"/>
    </source>
</evidence>
<dbReference type="GO" id="GO:0016787">
    <property type="term" value="F:hydrolase activity"/>
    <property type="evidence" value="ECO:0007669"/>
    <property type="project" value="UniProtKB-KW"/>
</dbReference>
<dbReference type="Pfam" id="PF00293">
    <property type="entry name" value="NUDIX"/>
    <property type="match status" value="1"/>
</dbReference>
<dbReference type="PROSITE" id="PS51462">
    <property type="entry name" value="NUDIX"/>
    <property type="match status" value="1"/>
</dbReference>
<evidence type="ECO:0000256" key="1">
    <source>
        <dbReference type="ARBA" id="ARBA00000847"/>
    </source>
</evidence>
<protein>
    <recommendedName>
        <fullName evidence="4">GDP-mannose pyrophosphatase</fullName>
    </recommendedName>
    <alternativeName>
        <fullName evidence="6">GDP-mannose hydrolase</fullName>
    </alternativeName>
    <alternativeName>
        <fullName evidence="7">GDPMK</fullName>
    </alternativeName>
</protein>
<dbReference type="InterPro" id="IPR015797">
    <property type="entry name" value="NUDIX_hydrolase-like_dom_sf"/>
</dbReference>
<accession>A0A316IAS6</accession>
<keyword evidence="10" id="KW-1185">Reference proteome</keyword>
<gene>
    <name evidence="9" type="ORF">C7456_1063</name>
</gene>
<dbReference type="Proteomes" id="UP000245812">
    <property type="component" value="Unassembled WGS sequence"/>
</dbReference>
<evidence type="ECO:0000256" key="2">
    <source>
        <dbReference type="ARBA" id="ARBA00001946"/>
    </source>
</evidence>